<dbReference type="EMBL" id="JACRDE010000354">
    <property type="protein sequence ID" value="MBI5250523.1"/>
    <property type="molecule type" value="Genomic_DNA"/>
</dbReference>
<dbReference type="Gene3D" id="3.40.630.30">
    <property type="match status" value="1"/>
</dbReference>
<evidence type="ECO:0000313" key="2">
    <source>
        <dbReference type="Proteomes" id="UP000807825"/>
    </source>
</evidence>
<dbReference type="InterPro" id="IPR016181">
    <property type="entry name" value="Acyl_CoA_acyltransferase"/>
</dbReference>
<evidence type="ECO:0000313" key="1">
    <source>
        <dbReference type="EMBL" id="MBI5250523.1"/>
    </source>
</evidence>
<accession>A0A9D6V291</accession>
<dbReference type="CDD" id="cd04301">
    <property type="entry name" value="NAT_SF"/>
    <property type="match status" value="1"/>
</dbReference>
<name>A0A9D6V291_9BACT</name>
<gene>
    <name evidence="1" type="ORF">HY912_13605</name>
</gene>
<comment type="caution">
    <text evidence="1">The sequence shown here is derived from an EMBL/GenBank/DDBJ whole genome shotgun (WGS) entry which is preliminary data.</text>
</comment>
<organism evidence="1 2">
    <name type="scientific">Desulfomonile tiedjei</name>
    <dbReference type="NCBI Taxonomy" id="2358"/>
    <lineage>
        <taxon>Bacteria</taxon>
        <taxon>Pseudomonadati</taxon>
        <taxon>Thermodesulfobacteriota</taxon>
        <taxon>Desulfomonilia</taxon>
        <taxon>Desulfomonilales</taxon>
        <taxon>Desulfomonilaceae</taxon>
        <taxon>Desulfomonile</taxon>
    </lineage>
</organism>
<feature type="non-terminal residue" evidence="1">
    <location>
        <position position="268"/>
    </location>
</feature>
<sequence length="268" mass="30105">MNENRSIIDASPGETITIGPFCPEDAEGIGALFKAVYGDAYPVRIFYNPQALTEANSEGTYYSIVARREDGKVVGAMHLFRSAPYEALYEVGSGLVLREYRNMGLNRRMFDFVFEQWIPQQQGIEEAWGEPVCNHVINQKAVVDLGYIEMALEVALMPAETYDQEKSASGRVAALSAFRCYRSSPHTVYLPLAYEKELRFLYSALDDERTFLISDQELPDGLESKADMTVFDFAGVCRIALRSLGSDFEAYIRELEAKAVDQRAVVLQ</sequence>
<dbReference type="Proteomes" id="UP000807825">
    <property type="component" value="Unassembled WGS sequence"/>
</dbReference>
<proteinExistence type="predicted"/>
<dbReference type="SUPFAM" id="SSF55729">
    <property type="entry name" value="Acyl-CoA N-acyltransferases (Nat)"/>
    <property type="match status" value="1"/>
</dbReference>
<protein>
    <submittedName>
        <fullName evidence="1">GNAT family N-acetyltransferase</fullName>
    </submittedName>
</protein>
<reference evidence="1" key="1">
    <citation type="submission" date="2020-07" db="EMBL/GenBank/DDBJ databases">
        <title>Huge and variable diversity of episymbiotic CPR bacteria and DPANN archaea in groundwater ecosystems.</title>
        <authorList>
            <person name="He C.Y."/>
            <person name="Keren R."/>
            <person name="Whittaker M."/>
            <person name="Farag I.F."/>
            <person name="Doudna J."/>
            <person name="Cate J.H.D."/>
            <person name="Banfield J.F."/>
        </authorList>
    </citation>
    <scope>NUCLEOTIDE SEQUENCE</scope>
    <source>
        <strain evidence="1">NC_groundwater_1664_Pr3_B-0.1um_52_9</strain>
    </source>
</reference>
<dbReference type="AlphaFoldDB" id="A0A9D6V291"/>